<accession>A0A5N6LGU3</accession>
<dbReference type="SUPFAM" id="SSF48371">
    <property type="entry name" value="ARM repeat"/>
    <property type="match status" value="1"/>
</dbReference>
<dbReference type="InterPro" id="IPR016024">
    <property type="entry name" value="ARM-type_fold"/>
</dbReference>
<gene>
    <name evidence="1" type="ORF">E3N88_42771</name>
</gene>
<dbReference type="Gene3D" id="1.25.10.10">
    <property type="entry name" value="Leucine-rich Repeat Variant"/>
    <property type="match status" value="1"/>
</dbReference>
<name>A0A5N6LGU3_9ASTR</name>
<keyword evidence="2" id="KW-1185">Reference proteome</keyword>
<organism evidence="1 2">
    <name type="scientific">Mikania micrantha</name>
    <name type="common">bitter vine</name>
    <dbReference type="NCBI Taxonomy" id="192012"/>
    <lineage>
        <taxon>Eukaryota</taxon>
        <taxon>Viridiplantae</taxon>
        <taxon>Streptophyta</taxon>
        <taxon>Embryophyta</taxon>
        <taxon>Tracheophyta</taxon>
        <taxon>Spermatophyta</taxon>
        <taxon>Magnoliopsida</taxon>
        <taxon>eudicotyledons</taxon>
        <taxon>Gunneridae</taxon>
        <taxon>Pentapetalae</taxon>
        <taxon>asterids</taxon>
        <taxon>campanulids</taxon>
        <taxon>Asterales</taxon>
        <taxon>Asteraceae</taxon>
        <taxon>Asteroideae</taxon>
        <taxon>Heliantheae alliance</taxon>
        <taxon>Eupatorieae</taxon>
        <taxon>Mikania</taxon>
    </lineage>
</organism>
<dbReference type="OrthoDB" id="10064100at2759"/>
<dbReference type="InterPro" id="IPR011989">
    <property type="entry name" value="ARM-like"/>
</dbReference>
<dbReference type="AlphaFoldDB" id="A0A5N6LGU3"/>
<comment type="caution">
    <text evidence="1">The sequence shown here is derived from an EMBL/GenBank/DDBJ whole genome shotgun (WGS) entry which is preliminary data.</text>
</comment>
<dbReference type="Proteomes" id="UP000326396">
    <property type="component" value="Unassembled WGS sequence"/>
</dbReference>
<evidence type="ECO:0000313" key="1">
    <source>
        <dbReference type="EMBL" id="KAD1469146.1"/>
    </source>
</evidence>
<sequence>MQGVAFVEYSYTTTTWKVHRLACLELKRIIEKIANIFTALESARPRCKKGLQALCSLHNCMEKCELLFRHCSESSKLYLAISGEKIILRCERICYSLELCLSQLQNMVEPTLAAKVSQILDYVRNVVFTLDSSDDEAGRVLLDLLHQDIKTSKFAKVEELKAFNFAASRLHITSPLAIMIEKRSIRKLLSKILNTDPAKKKILNYLLYLVTKYGKSTKQQDTETIEDAGTEYGIDEIQEKSKGFDCNPIGPNLFILGNLSVLPWASRRKAVEDVKNQLKDVQQPHLFKSTCYICPVFKFLKDAHKLGDSAAKRHGVELILMFLKECRTDTPPLPKGVISDLSLFLDSDITEEALLVLQLLSCQQHYTRDMVTSGILLFLQRAINDPKNKHHNVTLKVLCNLSAHEDLGHHMIYLGFIQDLVPFLDELLLSGYCVQIFKNLCNIEEAAAHFVENESCITSIGELLELGKVEEQENALEILTLLYYQREEAREILMQDDIISSLVHLSENGSCKGKLMSVELLRLLNNAPDDCSQVYSLSDASQSTNGDLRTRRKSSVGFFGGRKSVFGFSLC</sequence>
<proteinExistence type="predicted"/>
<protein>
    <submittedName>
        <fullName evidence="1">Uncharacterized protein</fullName>
    </submittedName>
</protein>
<reference evidence="1 2" key="1">
    <citation type="submission" date="2019-05" db="EMBL/GenBank/DDBJ databases">
        <title>Mikania micrantha, genome provides insights into the molecular mechanism of rapid growth.</title>
        <authorList>
            <person name="Liu B."/>
        </authorList>
    </citation>
    <scope>NUCLEOTIDE SEQUENCE [LARGE SCALE GENOMIC DNA]</scope>
    <source>
        <strain evidence="1">NLD-2019</strain>
        <tissue evidence="1">Leaf</tissue>
    </source>
</reference>
<evidence type="ECO:0000313" key="2">
    <source>
        <dbReference type="Proteomes" id="UP000326396"/>
    </source>
</evidence>
<dbReference type="EMBL" id="SZYD01000741">
    <property type="protein sequence ID" value="KAD1469146.1"/>
    <property type="molecule type" value="Genomic_DNA"/>
</dbReference>